<sequence length="114" mass="13757">MKERGVKKILVLGEKDFGFNQGNVNLETKKHKEWLWYISKLFHTFDVTSFDNLGLEQMRVKRFFNDDMWEEFNQGEHSFYINAVDKYFAPSSRSNERTNWSEVSVEQYFNQLNK</sequence>
<organism evidence="1 2">
    <name type="scientific">Mycoplasmopsis arginini</name>
    <name type="common">Mycoplasma arginini</name>
    <dbReference type="NCBI Taxonomy" id="2094"/>
    <lineage>
        <taxon>Bacteria</taxon>
        <taxon>Bacillati</taxon>
        <taxon>Mycoplasmatota</taxon>
        <taxon>Mycoplasmoidales</taxon>
        <taxon>Metamycoplasmataceae</taxon>
        <taxon>Mycoplasmopsis</taxon>
    </lineage>
</organism>
<dbReference type="EMBL" id="JAPFAR010000138">
    <property type="protein sequence ID" value="MDI3349803.1"/>
    <property type="molecule type" value="Genomic_DNA"/>
</dbReference>
<protein>
    <submittedName>
        <fullName evidence="1">Uncharacterized protein</fullName>
    </submittedName>
</protein>
<evidence type="ECO:0000313" key="1">
    <source>
        <dbReference type="EMBL" id="MDI3349803.1"/>
    </source>
</evidence>
<accession>A0AA43QZA6</accession>
<name>A0AA43QZA6_MYCAR</name>
<dbReference type="AlphaFoldDB" id="A0AA43QZA6"/>
<evidence type="ECO:0000313" key="2">
    <source>
        <dbReference type="Proteomes" id="UP001162175"/>
    </source>
</evidence>
<dbReference type="Proteomes" id="UP001162175">
    <property type="component" value="Unassembled WGS sequence"/>
</dbReference>
<gene>
    <name evidence="1" type="ORF">DCBHLPFO_00802</name>
</gene>
<reference evidence="1" key="1">
    <citation type="submission" date="2022-11" db="EMBL/GenBank/DDBJ databases">
        <title>Draft genome of Mycoplasma arginini isolated from fly.</title>
        <authorList>
            <person name="Severgnini M."/>
            <person name="Gioia G."/>
            <person name="Cremonesi P."/>
            <person name="Moroni P."/>
            <person name="Addis M.F."/>
            <person name="Castiglioni B."/>
        </authorList>
    </citation>
    <scope>NUCLEOTIDE SEQUENCE</scope>
    <source>
        <strain evidence="1">QMP CG1-1632</strain>
    </source>
</reference>
<comment type="caution">
    <text evidence="1">The sequence shown here is derived from an EMBL/GenBank/DDBJ whole genome shotgun (WGS) entry which is preliminary data.</text>
</comment>
<proteinExistence type="predicted"/>